<dbReference type="EMBL" id="JAKZGS010000004">
    <property type="protein sequence ID" value="MCH7397774.1"/>
    <property type="molecule type" value="Genomic_DNA"/>
</dbReference>
<sequence>MKGTIEYKLKSLAQEGKKAVAWLIDPDKTATDLSFLEHVKEVSRLGIDFIFIGGSLINSNETENIINIIKEIDTKIPLILFPGSVLQFSDLADGILFLSLISGRNPDLLIGQHVAIAPLLAKSNLEVLPTGYILVDGGLSTAVNYISQTIPIPNHKPEIAVATALAGSFLGLQYFYMDAGSGAKIPIPQEMINKVKKSINAPLIVGGGLKEVSNVKEAFKAGADVVVIGNGAEKNLSFLTEVLEYVNVLNLSLNIN</sequence>
<evidence type="ECO:0000256" key="4">
    <source>
        <dbReference type="ARBA" id="ARBA00022842"/>
    </source>
</evidence>
<keyword evidence="5 9" id="KW-0443">Lipid metabolism</keyword>
<dbReference type="NCBIfam" id="NF003198">
    <property type="entry name" value="PRK04169.1-2"/>
    <property type="match status" value="1"/>
</dbReference>
<feature type="binding site" evidence="9">
    <location>
        <position position="25"/>
    </location>
    <ligand>
        <name>Mg(2+)</name>
        <dbReference type="ChEBI" id="CHEBI:18420"/>
    </ligand>
</feature>
<evidence type="ECO:0000313" key="10">
    <source>
        <dbReference type="EMBL" id="MCH7397774.1"/>
    </source>
</evidence>
<comment type="function">
    <text evidence="9">Prenyltransferase that catalyzes the transfer of the geranylgeranyl moiety of geranylgeranyl diphosphate (GGPP) to the C3 hydroxyl of sn-glycerol-1-phosphate (G1P).</text>
</comment>
<keyword evidence="11" id="KW-1185">Reference proteome</keyword>
<comment type="caution">
    <text evidence="9">Lacks conserved residue(s) required for the propagation of feature annotation.</text>
</comment>
<dbReference type="SUPFAM" id="SSF51395">
    <property type="entry name" value="FMN-linked oxidoreductases"/>
    <property type="match status" value="1"/>
</dbReference>
<protein>
    <recommendedName>
        <fullName evidence="9">Geranylgeranylglyceryl phosphate synthase</fullName>
        <shortName evidence="9">GGGP synthase</shortName>
        <shortName evidence="9">GGGPS</shortName>
        <ecNumber evidence="9">2.5.1.41</ecNumber>
    </recommendedName>
    <alternativeName>
        <fullName evidence="9">(S)-3-O-geranylgeranylglyceryl phosphate synthase</fullName>
    </alternativeName>
    <alternativeName>
        <fullName evidence="9">Phosphoglycerol geranylgeranyltransferase</fullName>
    </alternativeName>
</protein>
<comment type="cofactor">
    <cofactor evidence="9">
        <name>Mg(2+)</name>
        <dbReference type="ChEBI" id="CHEBI:18420"/>
    </cofactor>
</comment>
<dbReference type="InterPro" id="IPR008205">
    <property type="entry name" value="GGGP_HepGP_synthase"/>
</dbReference>
<keyword evidence="1 9" id="KW-0444">Lipid biosynthesis</keyword>
<name>A0ABS9UMB7_9BACT</name>
<accession>A0ABS9UMB7</accession>
<feature type="binding site" evidence="9">
    <location>
        <position position="55"/>
    </location>
    <ligand>
        <name>Mg(2+)</name>
        <dbReference type="ChEBI" id="CHEBI:18420"/>
    </ligand>
</feature>
<evidence type="ECO:0000256" key="2">
    <source>
        <dbReference type="ARBA" id="ARBA00022679"/>
    </source>
</evidence>
<evidence type="ECO:0000256" key="8">
    <source>
        <dbReference type="ARBA" id="ARBA00047288"/>
    </source>
</evidence>
<dbReference type="HAMAP" id="MF_00112">
    <property type="entry name" value="GGGP_HepGP_synthase"/>
    <property type="match status" value="1"/>
</dbReference>
<evidence type="ECO:0000313" key="11">
    <source>
        <dbReference type="Proteomes" id="UP001165488"/>
    </source>
</evidence>
<keyword evidence="3 9" id="KW-0479">Metal-binding</keyword>
<feature type="binding site" evidence="9">
    <location>
        <begin position="176"/>
        <end position="182"/>
    </location>
    <ligand>
        <name>sn-glycerol 1-phosphate</name>
        <dbReference type="ChEBI" id="CHEBI:57685"/>
    </ligand>
</feature>
<dbReference type="EC" id="2.5.1.41" evidence="9"/>
<evidence type="ECO:0000256" key="7">
    <source>
        <dbReference type="ARBA" id="ARBA00023264"/>
    </source>
</evidence>
<comment type="caution">
    <text evidence="10">The sequence shown here is derived from an EMBL/GenBank/DDBJ whole genome shotgun (WGS) entry which is preliminary data.</text>
</comment>
<gene>
    <name evidence="10" type="ORF">MM236_07235</name>
</gene>
<keyword evidence="2 9" id="KW-0808">Transferase</keyword>
<organism evidence="10 11">
    <name type="scientific">Belliella calami</name>
    <dbReference type="NCBI Taxonomy" id="2923436"/>
    <lineage>
        <taxon>Bacteria</taxon>
        <taxon>Pseudomonadati</taxon>
        <taxon>Bacteroidota</taxon>
        <taxon>Cytophagia</taxon>
        <taxon>Cytophagales</taxon>
        <taxon>Cyclobacteriaceae</taxon>
        <taxon>Belliella</taxon>
    </lineage>
</organism>
<dbReference type="InterPro" id="IPR038597">
    <property type="entry name" value="GGGP/HepGP_synthase_sf"/>
</dbReference>
<dbReference type="NCBIfam" id="TIGR01768">
    <property type="entry name" value="GGGP-family"/>
    <property type="match status" value="1"/>
</dbReference>
<dbReference type="Proteomes" id="UP001165488">
    <property type="component" value="Unassembled WGS sequence"/>
</dbReference>
<dbReference type="Gene3D" id="3.20.20.390">
    <property type="entry name" value="FMN-linked oxidoreductases"/>
    <property type="match status" value="1"/>
</dbReference>
<evidence type="ECO:0000256" key="9">
    <source>
        <dbReference type="HAMAP-Rule" id="MF_00112"/>
    </source>
</evidence>
<dbReference type="InterPro" id="IPR010946">
    <property type="entry name" value="GGGP_synth"/>
</dbReference>
<comment type="catalytic activity">
    <reaction evidence="8 9">
        <text>sn-glycerol 1-phosphate + (2E,6E,10E)-geranylgeranyl diphosphate = sn-3-O-(geranylgeranyl)glycerol 1-phosphate + diphosphate</text>
        <dbReference type="Rhea" id="RHEA:23404"/>
        <dbReference type="ChEBI" id="CHEBI:33019"/>
        <dbReference type="ChEBI" id="CHEBI:57677"/>
        <dbReference type="ChEBI" id="CHEBI:57685"/>
        <dbReference type="ChEBI" id="CHEBI:58756"/>
        <dbReference type="EC" id="2.5.1.41"/>
    </reaction>
</comment>
<evidence type="ECO:0000256" key="6">
    <source>
        <dbReference type="ARBA" id="ARBA00023209"/>
    </source>
</evidence>
<evidence type="ECO:0000256" key="3">
    <source>
        <dbReference type="ARBA" id="ARBA00022723"/>
    </source>
</evidence>
<feature type="binding site" evidence="9">
    <location>
        <begin position="207"/>
        <end position="208"/>
    </location>
    <ligand>
        <name>sn-glycerol 1-phosphate</name>
        <dbReference type="ChEBI" id="CHEBI:57685"/>
    </ligand>
</feature>
<evidence type="ECO:0000256" key="5">
    <source>
        <dbReference type="ARBA" id="ARBA00023098"/>
    </source>
</evidence>
<dbReference type="RefSeq" id="WP_241274286.1">
    <property type="nucleotide sequence ID" value="NZ_JAKZGS010000004.1"/>
</dbReference>
<keyword evidence="4 9" id="KW-0460">Magnesium</keyword>
<keyword evidence="7 9" id="KW-1208">Phospholipid metabolism</keyword>
<dbReference type="NCBIfam" id="TIGR01769">
    <property type="entry name" value="GGGP"/>
    <property type="match status" value="1"/>
</dbReference>
<feature type="binding site" evidence="9">
    <location>
        <begin position="229"/>
        <end position="230"/>
    </location>
    <ligand>
        <name>sn-glycerol 1-phosphate</name>
        <dbReference type="ChEBI" id="CHEBI:57685"/>
    </ligand>
</feature>
<dbReference type="Pfam" id="PF01884">
    <property type="entry name" value="PcrB"/>
    <property type="match status" value="1"/>
</dbReference>
<keyword evidence="6 9" id="KW-0594">Phospholipid biosynthesis</keyword>
<evidence type="ECO:0000256" key="1">
    <source>
        <dbReference type="ARBA" id="ARBA00022516"/>
    </source>
</evidence>
<proteinExistence type="inferred from homology"/>
<comment type="similarity">
    <text evidence="9">Belongs to the GGGP/HepGP synthase family. Group II subfamily.</text>
</comment>
<reference evidence="10" key="1">
    <citation type="submission" date="2022-03" db="EMBL/GenBank/DDBJ databases">
        <title>De novo assembled genomes of Belliella spp. (Cyclobacteriaceae) strains.</title>
        <authorList>
            <person name="Szabo A."/>
            <person name="Korponai K."/>
            <person name="Felfoldi T."/>
        </authorList>
    </citation>
    <scope>NUCLEOTIDE SEQUENCE</scope>
    <source>
        <strain evidence="10">DSM 107340</strain>
    </source>
</reference>